<organism evidence="3 4">
    <name type="scientific">Haloferax larsenii</name>
    <dbReference type="NCBI Taxonomy" id="302484"/>
    <lineage>
        <taxon>Archaea</taxon>
        <taxon>Methanobacteriati</taxon>
        <taxon>Methanobacteriota</taxon>
        <taxon>Stenosarchaea group</taxon>
        <taxon>Halobacteria</taxon>
        <taxon>Halobacteriales</taxon>
        <taxon>Haloferacaceae</taxon>
        <taxon>Haloferax</taxon>
    </lineage>
</organism>
<dbReference type="InterPro" id="IPR055684">
    <property type="entry name" value="DUF7260"/>
</dbReference>
<evidence type="ECO:0000313" key="4">
    <source>
        <dbReference type="Proteomes" id="UP000183894"/>
    </source>
</evidence>
<reference evidence="3 4" key="1">
    <citation type="submission" date="2016-10" db="EMBL/GenBank/DDBJ databases">
        <authorList>
            <person name="de Groot N.N."/>
        </authorList>
    </citation>
    <scope>NUCLEOTIDE SEQUENCE [LARGE SCALE GENOMIC DNA]</scope>
    <source>
        <strain evidence="3 4">CDM_5</strain>
    </source>
</reference>
<dbReference type="Proteomes" id="UP000183894">
    <property type="component" value="Unassembled WGS sequence"/>
</dbReference>
<dbReference type="OrthoDB" id="206489at2157"/>
<dbReference type="Pfam" id="PF23921">
    <property type="entry name" value="DUF7260"/>
    <property type="match status" value="1"/>
</dbReference>
<gene>
    <name evidence="3" type="ORF">SAMN04488691_101585</name>
</gene>
<accession>A0A1H7HKN4</accession>
<sequence length="254" mass="28173">MAVSLDSLEAAKRALRRERRRCVDEREAFHAFKREVGKLKATAPTTSSAPTPPLIGHQQATDGSLTRVRRAYERTVMSVPHYDDEYGDSFADSLTAEFGPDVAAAFQSATVFSPALRQTVTSAATEAVAERMQFVDIVDGEFESVESMADEVSTLCDRLSFLDDKPVSERGFNELLAVRENVCRIQTRVDELAATRQQTIADHRRDLSSLVPDVAEYLYQDLSVRYPVLSTLAAVGETISEAIRRVERRLAATP</sequence>
<protein>
    <recommendedName>
        <fullName evidence="2">DUF7260 domain-containing protein</fullName>
    </recommendedName>
</protein>
<evidence type="ECO:0000256" key="1">
    <source>
        <dbReference type="SAM" id="MobiDB-lite"/>
    </source>
</evidence>
<name>A0A1H7HKN4_HALLR</name>
<feature type="region of interest" description="Disordered" evidence="1">
    <location>
        <begin position="40"/>
        <end position="62"/>
    </location>
</feature>
<dbReference type="EMBL" id="FOAD01000001">
    <property type="protein sequence ID" value="SEK49530.1"/>
    <property type="molecule type" value="Genomic_DNA"/>
</dbReference>
<dbReference type="AlphaFoldDB" id="A0A1H7HKN4"/>
<feature type="domain" description="DUF7260" evidence="2">
    <location>
        <begin position="7"/>
        <end position="241"/>
    </location>
</feature>
<dbReference type="RefSeq" id="WP_074791885.1">
    <property type="nucleotide sequence ID" value="NZ_FOAD01000001.1"/>
</dbReference>
<evidence type="ECO:0000313" key="3">
    <source>
        <dbReference type="EMBL" id="SEK49530.1"/>
    </source>
</evidence>
<evidence type="ECO:0000259" key="2">
    <source>
        <dbReference type="Pfam" id="PF23921"/>
    </source>
</evidence>
<proteinExistence type="predicted"/>